<dbReference type="RefSeq" id="WP_379591463.1">
    <property type="nucleotide sequence ID" value="NZ_JBHTKK010000006.1"/>
</dbReference>
<protein>
    <recommendedName>
        <fullName evidence="3">DUF2642 domain-containing protein</fullName>
    </recommendedName>
</protein>
<reference evidence="2" key="1">
    <citation type="journal article" date="2019" name="Int. J. Syst. Evol. Microbiol.">
        <title>The Global Catalogue of Microorganisms (GCM) 10K type strain sequencing project: providing services to taxonomists for standard genome sequencing and annotation.</title>
        <authorList>
            <consortium name="The Broad Institute Genomics Platform"/>
            <consortium name="The Broad Institute Genome Sequencing Center for Infectious Disease"/>
            <person name="Wu L."/>
            <person name="Ma J."/>
        </authorList>
    </citation>
    <scope>NUCLEOTIDE SEQUENCE [LARGE SCALE GENOMIC DNA]</scope>
    <source>
        <strain evidence="2">CCUG 56608</strain>
    </source>
</reference>
<comment type="caution">
    <text evidence="1">The sequence shown here is derived from an EMBL/GenBank/DDBJ whole genome shotgun (WGS) entry which is preliminary data.</text>
</comment>
<name>A0ABW3NDX3_9BACI</name>
<evidence type="ECO:0000313" key="2">
    <source>
        <dbReference type="Proteomes" id="UP001597041"/>
    </source>
</evidence>
<accession>A0ABW3NDX3</accession>
<dbReference type="EMBL" id="JBHTKK010000006">
    <property type="protein sequence ID" value="MFD1065874.1"/>
    <property type="molecule type" value="Genomic_DNA"/>
</dbReference>
<keyword evidence="2" id="KW-1185">Reference proteome</keyword>
<organism evidence="1 2">
    <name type="scientific">Oceanobacillus locisalsi</name>
    <dbReference type="NCBI Taxonomy" id="546107"/>
    <lineage>
        <taxon>Bacteria</taxon>
        <taxon>Bacillati</taxon>
        <taxon>Bacillota</taxon>
        <taxon>Bacilli</taxon>
        <taxon>Bacillales</taxon>
        <taxon>Bacillaceae</taxon>
        <taxon>Oceanobacillus</taxon>
    </lineage>
</organism>
<gene>
    <name evidence="1" type="ORF">ACFQ19_07535</name>
</gene>
<proteinExistence type="predicted"/>
<evidence type="ECO:0000313" key="1">
    <source>
        <dbReference type="EMBL" id="MFD1065874.1"/>
    </source>
</evidence>
<sequence>MFEATFAAELGNRIGTRVEVATDNNLIEGILSTVTDELALVIDVTSGYGDNVKIYISVDAINFARFPVAA</sequence>
<dbReference type="Proteomes" id="UP001597041">
    <property type="component" value="Unassembled WGS sequence"/>
</dbReference>
<evidence type="ECO:0008006" key="3">
    <source>
        <dbReference type="Google" id="ProtNLM"/>
    </source>
</evidence>